<feature type="domain" description="ASPIC/UnbV" evidence="1">
    <location>
        <begin position="48"/>
        <end position="113"/>
    </location>
</feature>
<reference evidence="2 3" key="1">
    <citation type="submission" date="2024-08" db="EMBL/GenBank/DDBJ databases">
        <title>Tateyamaria sp. nov., isolated from marine algae.</title>
        <authorList>
            <person name="Choi B.J."/>
            <person name="Kim J.M."/>
            <person name="Lee J.K."/>
            <person name="Choi D.G."/>
            <person name="Bayburt H."/>
            <person name="Baek J.H."/>
            <person name="Han D.M."/>
            <person name="Jeon C.O."/>
        </authorList>
    </citation>
    <scope>NUCLEOTIDE SEQUENCE [LARGE SCALE GENOMIC DNA]</scope>
    <source>
        <strain evidence="2 3">KMU-156</strain>
    </source>
</reference>
<dbReference type="PANTHER" id="PTHR16026:SF0">
    <property type="entry name" value="CARTILAGE ACIDIC PROTEIN 1"/>
    <property type="match status" value="1"/>
</dbReference>
<name>A0ABW8UT36_9RHOB</name>
<dbReference type="Pfam" id="PF07593">
    <property type="entry name" value="UnbV_ASPIC"/>
    <property type="match status" value="1"/>
</dbReference>
<dbReference type="InterPro" id="IPR011519">
    <property type="entry name" value="UnbV_ASPIC"/>
</dbReference>
<organism evidence="2 3">
    <name type="scientific">Tateyamaria armeniaca</name>
    <dbReference type="NCBI Taxonomy" id="2518930"/>
    <lineage>
        <taxon>Bacteria</taxon>
        <taxon>Pseudomonadati</taxon>
        <taxon>Pseudomonadota</taxon>
        <taxon>Alphaproteobacteria</taxon>
        <taxon>Rhodobacterales</taxon>
        <taxon>Roseobacteraceae</taxon>
        <taxon>Tateyamaria</taxon>
    </lineage>
</organism>
<accession>A0ABW8UT36</accession>
<dbReference type="RefSeq" id="WP_407590549.1">
    <property type="nucleotide sequence ID" value="NZ_JBHDIY010000002.1"/>
</dbReference>
<sequence length="117" mass="12801">MVDLNADGLLDLAVVNRRAPLEVWQNFNADTGHWLSIDVHQDEANTQAVGAWIEVDDGASVQAREVTVGGGHAGGVAGPQHFGLGDVETVRVRVRWPHADWSDWREVAVDQVLNLTR</sequence>
<evidence type="ECO:0000259" key="1">
    <source>
        <dbReference type="Pfam" id="PF07593"/>
    </source>
</evidence>
<keyword evidence="3" id="KW-1185">Reference proteome</keyword>
<dbReference type="InterPro" id="IPR027039">
    <property type="entry name" value="Crtac1"/>
</dbReference>
<protein>
    <submittedName>
        <fullName evidence="2">ASPIC/UnbV domain-containing protein</fullName>
    </submittedName>
</protein>
<gene>
    <name evidence="2" type="ORF">ACERZ8_02545</name>
</gene>
<dbReference type="PANTHER" id="PTHR16026">
    <property type="entry name" value="CARTILAGE ACIDIC PROTEIN 1"/>
    <property type="match status" value="1"/>
</dbReference>
<dbReference type="Proteomes" id="UP001627408">
    <property type="component" value="Unassembled WGS sequence"/>
</dbReference>
<comment type="caution">
    <text evidence="2">The sequence shown here is derived from an EMBL/GenBank/DDBJ whole genome shotgun (WGS) entry which is preliminary data.</text>
</comment>
<evidence type="ECO:0000313" key="3">
    <source>
        <dbReference type="Proteomes" id="UP001627408"/>
    </source>
</evidence>
<proteinExistence type="predicted"/>
<evidence type="ECO:0000313" key="2">
    <source>
        <dbReference type="EMBL" id="MFL4468807.1"/>
    </source>
</evidence>
<dbReference type="EMBL" id="JBHDIY010000002">
    <property type="protein sequence ID" value="MFL4468807.1"/>
    <property type="molecule type" value="Genomic_DNA"/>
</dbReference>